<dbReference type="STRING" id="743525.TSC_c01570"/>
<dbReference type="PIRSF" id="PIRSF030042">
    <property type="entry name" value="UCP030042"/>
    <property type="match status" value="1"/>
</dbReference>
<keyword evidence="1" id="KW-0472">Membrane</keyword>
<evidence type="ECO:0000313" key="4">
    <source>
        <dbReference type="Proteomes" id="UP000008087"/>
    </source>
</evidence>
<keyword evidence="1" id="KW-1133">Transmembrane helix</keyword>
<sequence>MPLLCPGVPQSVPLPLFFTGSGVYYNPMKTDRNQLRFNQVLLTLLLPLAALLDLPLLVYLLFLLMVSQHTPWDLMVALKRALGIPARLVEEDPRPHRFARTLGAVFLGLSSLSLLLGLKGVGYALALLVALLAFVNLAFGFCLGCFLYLHLRYARALITGK</sequence>
<feature type="transmembrane region" description="Helical" evidence="1">
    <location>
        <begin position="40"/>
        <end position="66"/>
    </location>
</feature>
<feature type="transmembrane region" description="Helical" evidence="1">
    <location>
        <begin position="125"/>
        <end position="151"/>
    </location>
</feature>
<proteinExistence type="predicted"/>
<dbReference type="EMBL" id="CP001962">
    <property type="protein sequence ID" value="ADW20803.1"/>
    <property type="molecule type" value="Genomic_DNA"/>
</dbReference>
<gene>
    <name evidence="3" type="ordered locus">TSC_c01570</name>
</gene>
<dbReference type="Proteomes" id="UP000008087">
    <property type="component" value="Chromosome"/>
</dbReference>
<protein>
    <recommendedName>
        <fullName evidence="2">DUF4395 domain-containing protein</fullName>
    </recommendedName>
</protein>
<accession>E8PJV2</accession>
<dbReference type="Pfam" id="PF14340">
    <property type="entry name" value="DUF4395"/>
    <property type="match status" value="1"/>
</dbReference>
<dbReference type="AlphaFoldDB" id="E8PJV2"/>
<reference evidence="4" key="1">
    <citation type="submission" date="2010-03" db="EMBL/GenBank/DDBJ databases">
        <title>The genome sequence of Thermus scotoductus SA-01.</title>
        <authorList>
            <person name="Gounder K."/>
            <person name="Liesegang H."/>
            <person name="Brzuszkiewicz E."/>
            <person name="Wollherr A."/>
            <person name="Daniel R."/>
            <person name="Gottschalk G."/>
            <person name="van Heerden E."/>
            <person name="Litthauer D."/>
        </authorList>
    </citation>
    <scope>NUCLEOTIDE SEQUENCE [LARGE SCALE GENOMIC DNA]</scope>
    <source>
        <strain evidence="4">ATCC 700910 / SA-01</strain>
    </source>
</reference>
<dbReference type="eggNOG" id="ENOG5032XUQ">
    <property type="taxonomic scope" value="Bacteria"/>
</dbReference>
<keyword evidence="1" id="KW-0812">Transmembrane</keyword>
<feature type="transmembrane region" description="Helical" evidence="1">
    <location>
        <begin position="98"/>
        <end position="118"/>
    </location>
</feature>
<evidence type="ECO:0000259" key="2">
    <source>
        <dbReference type="Pfam" id="PF14340"/>
    </source>
</evidence>
<feature type="domain" description="DUF4395" evidence="2">
    <location>
        <begin position="31"/>
        <end position="152"/>
    </location>
</feature>
<dbReference type="InterPro" id="IPR025508">
    <property type="entry name" value="DUF4395"/>
</dbReference>
<name>E8PJV2_THESS</name>
<evidence type="ECO:0000313" key="3">
    <source>
        <dbReference type="EMBL" id="ADW20803.1"/>
    </source>
</evidence>
<organism evidence="3 4">
    <name type="scientific">Thermus scotoductus (strain ATCC 700910 / SA-01)</name>
    <dbReference type="NCBI Taxonomy" id="743525"/>
    <lineage>
        <taxon>Bacteria</taxon>
        <taxon>Thermotogati</taxon>
        <taxon>Deinococcota</taxon>
        <taxon>Deinococci</taxon>
        <taxon>Thermales</taxon>
        <taxon>Thermaceae</taxon>
        <taxon>Thermus</taxon>
    </lineage>
</organism>
<dbReference type="InterPro" id="IPR016942">
    <property type="entry name" value="UCP030042"/>
</dbReference>
<evidence type="ECO:0000256" key="1">
    <source>
        <dbReference type="SAM" id="Phobius"/>
    </source>
</evidence>
<dbReference type="KEGG" id="tsc:TSC_c01570"/>
<reference evidence="3 4" key="2">
    <citation type="journal article" date="2011" name="BMC Genomics">
        <title>Sequence of the hyperplastic genome of the naturally competent Thermus scotoductus SA-01.</title>
        <authorList>
            <person name="Gounder K."/>
            <person name="Brzuszkiewicz E."/>
            <person name="Liesegang H."/>
            <person name="Wollherr A."/>
            <person name="Daniel R."/>
            <person name="Gottschalk G."/>
            <person name="Reva O."/>
            <person name="Kumwenda B."/>
            <person name="Srivastava M."/>
            <person name="Bricio C."/>
            <person name="Berenguer J."/>
            <person name="van Heerden E."/>
            <person name="Litthauer D."/>
        </authorList>
    </citation>
    <scope>NUCLEOTIDE SEQUENCE [LARGE SCALE GENOMIC DNA]</scope>
    <source>
        <strain evidence="4">ATCC 700910 / SA-01</strain>
    </source>
</reference>
<dbReference type="HOGENOM" id="CLU_115719_3_0_0"/>